<sequence length="1024" mass="114238">MRKFHGVIVDENGDPISDITIATTNNAKAYGYTGLNGKFSVSVPVNIKTVTIRHLNYVTRTITVPTDEKEIKIVMKSRTDVIEEVVVGYVGRKKETLTGSAIVIKMDDIKDAPAANFTDLLQGRAAGLNVQLNTGTPGMAGSINIRGVNTANIVGEGPDAYVTSTSPLFVIDGVPIENTDNFEYGFQTQGTGISPLAMIPPDDIESVTILKDAQATSLYGAQGAYGVILVTTKRGNSQIPMISYTSRYFLNTVPRLRDVIGGKGERDLRIYSILNNDLSYLNGLKLIHNTPMLADSINPYYNNATNWQSYFYGNTFNTNQNLNISGGNQNFNYKLAPGYSKEYGIIANTGFTRYNLNSNMQFRPNNKFLISAYVNGGLVRNSLGSGNAYQQKGVASSANTSSLLPSPSIFAGSYDALLATAMESDNKTGNLSTNINIEYEILKGLRFSTTGQYAYNIQHQDKFTPELLNAGSNLLYVFRSNNNSIYNRNLLRYSKDLSPKHNISAYAFHEMRIANNISEAMRIIGTGNDHIQSGIGYSSTKSTGGTLENQSESRSLSYAAAFTYQYDNKYIVEGSYRMDGSSLRSIEKPWTINPSVGLRWNIHRENFVKEIDWLNEASIRTSLGRNIVPVGTRYDAFGRYSLIQGTYNGDPAISLNLATLPNTNLLPVTNTTFNLGTDISMFNNRFNFVYEFYYKQTDDELVNVPLTDVNGFSAIKLNTQAMVNIGNEFSFSYRPNFKNTNWRGSINFNVAINNDYLTRLANDSRQEMLGAGGYTNILKRLGRNTTSNVLYHYRGVYLTDEDVPVNPATGLRYRVGTNTGADNFFRAGDPIFTDLNKDYILDERDLVIAGNSQPKIVGGFSITLQYQQWSLLSNFSYLMKRDVINSALADRFKNYYNPGASTSLVPIDMYNYYGNGSSNPDFPYPFDFRRATIVDAFRHNSTLFQEDGSYLKFNTMTMSYNFKKELLRRIWNISSARLSLTANNIYTFSRYSGPDPELMTSLGYDSSNGYPRARTFSFGLDIQF</sequence>
<evidence type="ECO:0000256" key="1">
    <source>
        <dbReference type="ARBA" id="ARBA00004571"/>
    </source>
</evidence>
<evidence type="ECO:0000256" key="5">
    <source>
        <dbReference type="ARBA" id="ARBA00023136"/>
    </source>
</evidence>
<evidence type="ECO:0000259" key="8">
    <source>
        <dbReference type="Pfam" id="PF07715"/>
    </source>
</evidence>
<proteinExistence type="inferred from homology"/>
<evidence type="ECO:0000313" key="10">
    <source>
        <dbReference type="Proteomes" id="UP001500101"/>
    </source>
</evidence>
<dbReference type="Proteomes" id="UP001500101">
    <property type="component" value="Unassembled WGS sequence"/>
</dbReference>
<dbReference type="InterPro" id="IPR037066">
    <property type="entry name" value="Plug_dom_sf"/>
</dbReference>
<dbReference type="Gene3D" id="2.60.40.1120">
    <property type="entry name" value="Carboxypeptidase-like, regulatory domain"/>
    <property type="match status" value="1"/>
</dbReference>
<dbReference type="InterPro" id="IPR012910">
    <property type="entry name" value="Plug_dom"/>
</dbReference>
<keyword evidence="9" id="KW-0675">Receptor</keyword>
<reference evidence="10" key="1">
    <citation type="journal article" date="2019" name="Int. J. Syst. Evol. Microbiol.">
        <title>The Global Catalogue of Microorganisms (GCM) 10K type strain sequencing project: providing services to taxonomists for standard genome sequencing and annotation.</title>
        <authorList>
            <consortium name="The Broad Institute Genomics Platform"/>
            <consortium name="The Broad Institute Genome Sequencing Center for Infectious Disease"/>
            <person name="Wu L."/>
            <person name="Ma J."/>
        </authorList>
    </citation>
    <scope>NUCLEOTIDE SEQUENCE [LARGE SCALE GENOMIC DNA]</scope>
    <source>
        <strain evidence="10">JCM 16704</strain>
    </source>
</reference>
<dbReference type="InterPro" id="IPR039426">
    <property type="entry name" value="TonB-dep_rcpt-like"/>
</dbReference>
<comment type="subcellular location">
    <subcellularLocation>
        <location evidence="1 7">Cell outer membrane</location>
        <topology evidence="1 7">Multi-pass membrane protein</topology>
    </subcellularLocation>
</comment>
<feature type="domain" description="TonB-dependent receptor plug" evidence="8">
    <location>
        <begin position="94"/>
        <end position="227"/>
    </location>
</feature>
<dbReference type="NCBIfam" id="TIGR04057">
    <property type="entry name" value="SusC_RagA_signa"/>
    <property type="match status" value="1"/>
</dbReference>
<dbReference type="Pfam" id="PF07715">
    <property type="entry name" value="Plug"/>
    <property type="match status" value="1"/>
</dbReference>
<organism evidence="9 10">
    <name type="scientific">Sphingobacterium kyonggiense</name>
    <dbReference type="NCBI Taxonomy" id="714075"/>
    <lineage>
        <taxon>Bacteria</taxon>
        <taxon>Pseudomonadati</taxon>
        <taxon>Bacteroidota</taxon>
        <taxon>Sphingobacteriia</taxon>
        <taxon>Sphingobacteriales</taxon>
        <taxon>Sphingobacteriaceae</taxon>
        <taxon>Sphingobacterium</taxon>
    </lineage>
</organism>
<dbReference type="PROSITE" id="PS52016">
    <property type="entry name" value="TONB_DEPENDENT_REC_3"/>
    <property type="match status" value="1"/>
</dbReference>
<dbReference type="Gene3D" id="2.170.130.10">
    <property type="entry name" value="TonB-dependent receptor, plug domain"/>
    <property type="match status" value="1"/>
</dbReference>
<dbReference type="EMBL" id="BAAAZI010000007">
    <property type="protein sequence ID" value="GAA4139817.1"/>
    <property type="molecule type" value="Genomic_DNA"/>
</dbReference>
<dbReference type="SUPFAM" id="SSF56935">
    <property type="entry name" value="Porins"/>
    <property type="match status" value="1"/>
</dbReference>
<protein>
    <submittedName>
        <fullName evidence="9">TonB-dependent receptor</fullName>
    </submittedName>
</protein>
<dbReference type="NCBIfam" id="TIGR04056">
    <property type="entry name" value="OMP_RagA_SusC"/>
    <property type="match status" value="1"/>
</dbReference>
<accession>A0ABP7YSI5</accession>
<keyword evidence="3 7" id="KW-1134">Transmembrane beta strand</keyword>
<evidence type="ECO:0000313" key="9">
    <source>
        <dbReference type="EMBL" id="GAA4139817.1"/>
    </source>
</evidence>
<keyword evidence="4 7" id="KW-0812">Transmembrane</keyword>
<dbReference type="InterPro" id="IPR008969">
    <property type="entry name" value="CarboxyPept-like_regulatory"/>
</dbReference>
<keyword evidence="10" id="KW-1185">Reference proteome</keyword>
<dbReference type="SUPFAM" id="SSF49464">
    <property type="entry name" value="Carboxypeptidase regulatory domain-like"/>
    <property type="match status" value="1"/>
</dbReference>
<keyword evidence="2 7" id="KW-0813">Transport</keyword>
<comment type="caution">
    <text evidence="9">The sequence shown here is derived from an EMBL/GenBank/DDBJ whole genome shotgun (WGS) entry which is preliminary data.</text>
</comment>
<dbReference type="InterPro" id="IPR023997">
    <property type="entry name" value="TonB-dep_OMP_SusC/RagA_CS"/>
</dbReference>
<evidence type="ECO:0000256" key="2">
    <source>
        <dbReference type="ARBA" id="ARBA00022448"/>
    </source>
</evidence>
<dbReference type="InterPro" id="IPR023996">
    <property type="entry name" value="TonB-dep_OMP_SusC/RagA"/>
</dbReference>
<evidence type="ECO:0000256" key="6">
    <source>
        <dbReference type="ARBA" id="ARBA00023237"/>
    </source>
</evidence>
<evidence type="ECO:0000256" key="4">
    <source>
        <dbReference type="ARBA" id="ARBA00022692"/>
    </source>
</evidence>
<keyword evidence="6 7" id="KW-0998">Cell outer membrane</keyword>
<keyword evidence="5 7" id="KW-0472">Membrane</keyword>
<comment type="similarity">
    <text evidence="7">Belongs to the TonB-dependent receptor family.</text>
</comment>
<evidence type="ECO:0000256" key="3">
    <source>
        <dbReference type="ARBA" id="ARBA00022452"/>
    </source>
</evidence>
<dbReference type="Gene3D" id="2.40.170.20">
    <property type="entry name" value="TonB-dependent receptor, beta-barrel domain"/>
    <property type="match status" value="1"/>
</dbReference>
<evidence type="ECO:0000256" key="7">
    <source>
        <dbReference type="PROSITE-ProRule" id="PRU01360"/>
    </source>
</evidence>
<gene>
    <name evidence="9" type="ORF">GCM10022216_18360</name>
</gene>
<dbReference type="InterPro" id="IPR036942">
    <property type="entry name" value="Beta-barrel_TonB_sf"/>
</dbReference>
<name>A0ABP7YSI5_9SPHI</name>